<comment type="caution">
    <text evidence="2">The sequence shown here is derived from an EMBL/GenBank/DDBJ whole genome shotgun (WGS) entry which is preliminary data.</text>
</comment>
<sequence>MHFCLNLDFLNYNQSLFSVWGSSDDSYGMLKDVAKAVGFSYNLWENCDVRLATSPPQDIWRGLWIRHWSLGVRGCRSSPPSEWGSTQTERPSHNADGPQGGSSLPLLQVISSTMNTSPTEPEPGLQIPSVEVILPCAEDRAAQQRLSPFPKDTPSLGAPSLPPPSTLFLPTSATLRPVPPPFAASICPEGNWTHIPQMSIWLLWGKASKSEWLPWAHVRQSKCLSVRFAKRSVAERRCRITGSLGQTVGTTLLLNRGPVSVGVLAEPILTPIPFSALGIAEPVAVAGARGDASPPWSSYIECSGGNLGSSHVDSPGRRMGVFLPDTVERHDLSAGRLSPICAGWLSVSWGGNLETYSFFFQPIMVMAWCTPVVGGFLMRQVALVVSSIRLDILSWFAVT</sequence>
<reference evidence="2" key="1">
    <citation type="journal article" date="2021" name="New Phytol.">
        <title>Evolutionary innovations through gain and loss of genes in the ectomycorrhizal Boletales.</title>
        <authorList>
            <person name="Wu G."/>
            <person name="Miyauchi S."/>
            <person name="Morin E."/>
            <person name="Kuo A."/>
            <person name="Drula E."/>
            <person name="Varga T."/>
            <person name="Kohler A."/>
            <person name="Feng B."/>
            <person name="Cao Y."/>
            <person name="Lipzen A."/>
            <person name="Daum C."/>
            <person name="Hundley H."/>
            <person name="Pangilinan J."/>
            <person name="Johnson J."/>
            <person name="Barry K."/>
            <person name="LaButti K."/>
            <person name="Ng V."/>
            <person name="Ahrendt S."/>
            <person name="Min B."/>
            <person name="Choi I.G."/>
            <person name="Park H."/>
            <person name="Plett J.M."/>
            <person name="Magnuson J."/>
            <person name="Spatafora J.W."/>
            <person name="Nagy L.G."/>
            <person name="Henrissat B."/>
            <person name="Grigoriev I.V."/>
            <person name="Yang Z.L."/>
            <person name="Xu J."/>
            <person name="Martin F.M."/>
        </authorList>
    </citation>
    <scope>NUCLEOTIDE SEQUENCE</scope>
    <source>
        <strain evidence="2">KKN 215</strain>
    </source>
</reference>
<organism evidence="2 3">
    <name type="scientific">Cristinia sonorae</name>
    <dbReference type="NCBI Taxonomy" id="1940300"/>
    <lineage>
        <taxon>Eukaryota</taxon>
        <taxon>Fungi</taxon>
        <taxon>Dikarya</taxon>
        <taxon>Basidiomycota</taxon>
        <taxon>Agaricomycotina</taxon>
        <taxon>Agaricomycetes</taxon>
        <taxon>Agaricomycetidae</taxon>
        <taxon>Agaricales</taxon>
        <taxon>Pleurotineae</taxon>
        <taxon>Stephanosporaceae</taxon>
        <taxon>Cristinia</taxon>
    </lineage>
</organism>
<protein>
    <submittedName>
        <fullName evidence="2">Uncharacterized protein</fullName>
    </submittedName>
</protein>
<dbReference type="EMBL" id="JAEVFJ010000037">
    <property type="protein sequence ID" value="KAH8091073.1"/>
    <property type="molecule type" value="Genomic_DNA"/>
</dbReference>
<evidence type="ECO:0000256" key="1">
    <source>
        <dbReference type="SAM" id="MobiDB-lite"/>
    </source>
</evidence>
<feature type="compositionally biased region" description="Polar residues" evidence="1">
    <location>
        <begin position="78"/>
        <end position="89"/>
    </location>
</feature>
<evidence type="ECO:0000313" key="2">
    <source>
        <dbReference type="EMBL" id="KAH8091073.1"/>
    </source>
</evidence>
<accession>A0A8K0UGV8</accession>
<evidence type="ECO:0000313" key="3">
    <source>
        <dbReference type="Proteomes" id="UP000813824"/>
    </source>
</evidence>
<name>A0A8K0UGV8_9AGAR</name>
<keyword evidence="3" id="KW-1185">Reference proteome</keyword>
<dbReference type="AlphaFoldDB" id="A0A8K0UGV8"/>
<dbReference type="Proteomes" id="UP000813824">
    <property type="component" value="Unassembled WGS sequence"/>
</dbReference>
<feature type="region of interest" description="Disordered" evidence="1">
    <location>
        <begin position="78"/>
        <end position="105"/>
    </location>
</feature>
<proteinExistence type="predicted"/>
<gene>
    <name evidence="2" type="ORF">BXZ70DRAFT_909943</name>
</gene>